<dbReference type="Proteomes" id="UP000447545">
    <property type="component" value="Unassembled WGS sequence"/>
</dbReference>
<gene>
    <name evidence="2" type="ORF">F1003_15010</name>
</gene>
<comment type="caution">
    <text evidence="2">The sequence shown here is derived from an EMBL/GenBank/DDBJ whole genome shotgun (WGS) entry which is preliminary data.</text>
</comment>
<dbReference type="AlphaFoldDB" id="A0A7K1GG17"/>
<name>A0A7K1GG17_9FLAO</name>
<feature type="chain" id="PRO_5029539620" description="GLPGLI family protein" evidence="1">
    <location>
        <begin position="20"/>
        <end position="259"/>
    </location>
</feature>
<organism evidence="2 3">
    <name type="scientific">Winogradskyella ouciana</name>
    <dbReference type="NCBI Taxonomy" id="2608631"/>
    <lineage>
        <taxon>Bacteria</taxon>
        <taxon>Pseudomonadati</taxon>
        <taxon>Bacteroidota</taxon>
        <taxon>Flavobacteriia</taxon>
        <taxon>Flavobacteriales</taxon>
        <taxon>Flavobacteriaceae</taxon>
        <taxon>Winogradskyella</taxon>
    </lineage>
</organism>
<evidence type="ECO:0000256" key="1">
    <source>
        <dbReference type="SAM" id="SignalP"/>
    </source>
</evidence>
<dbReference type="EMBL" id="WJYA01000010">
    <property type="protein sequence ID" value="MTE28246.1"/>
    <property type="molecule type" value="Genomic_DNA"/>
</dbReference>
<keyword evidence="3" id="KW-1185">Reference proteome</keyword>
<protein>
    <recommendedName>
        <fullName evidence="4">GLPGLI family protein</fullName>
    </recommendedName>
</protein>
<sequence length="259" mass="29395">MGKSFILIIIFFCTAMLSAQDSLCVFKTNSGIIAKIDGKKRPLNKGDFLNEKSTIYVSSPSEIMLIDSQGDAFNIEDVGTYTYKSIIQNKAIEDQKSLTSKYFKLIWDELLKRKSGKTIIGGVFRGDVLMKYPRDSTKTASSKLTLSWKTQDEASQYYVIIRPKNSEEVHKFATNGNTLTLYNDNPIFAEGNEFEWSVTTLEFPNLKNIPFYAFTLIERSEYEALKSSYKDLIKDLKVLGLSSTEIEESICETYGICKK</sequence>
<keyword evidence="1" id="KW-0732">Signal</keyword>
<reference evidence="2 3" key="1">
    <citation type="submission" date="2019-11" db="EMBL/GenBank/DDBJ databases">
        <title>Winogradskyella ouciana sp. nov., isolated from the hadal seawater of the Mariana Trench.</title>
        <authorList>
            <person name="Liu R."/>
        </authorList>
    </citation>
    <scope>NUCLEOTIDE SEQUENCE [LARGE SCALE GENOMIC DNA]</scope>
    <source>
        <strain evidence="2 3">ZXX205</strain>
    </source>
</reference>
<accession>A0A7K1GG17</accession>
<feature type="signal peptide" evidence="1">
    <location>
        <begin position="1"/>
        <end position="19"/>
    </location>
</feature>
<proteinExistence type="predicted"/>
<evidence type="ECO:0000313" key="2">
    <source>
        <dbReference type="EMBL" id="MTE28246.1"/>
    </source>
</evidence>
<evidence type="ECO:0000313" key="3">
    <source>
        <dbReference type="Proteomes" id="UP000447545"/>
    </source>
</evidence>
<evidence type="ECO:0008006" key="4">
    <source>
        <dbReference type="Google" id="ProtNLM"/>
    </source>
</evidence>